<name>G0MUU5_CAEBE</name>
<feature type="transmembrane region" description="Helical" evidence="6">
    <location>
        <begin position="192"/>
        <end position="216"/>
    </location>
</feature>
<protein>
    <submittedName>
        <fullName evidence="7">Uncharacterized protein</fullName>
    </submittedName>
</protein>
<proteinExistence type="inferred from homology"/>
<dbReference type="GO" id="GO:0007606">
    <property type="term" value="P:sensory perception of chemical stimulus"/>
    <property type="evidence" value="ECO:0007669"/>
    <property type="project" value="InterPro"/>
</dbReference>
<dbReference type="InterPro" id="IPR004151">
    <property type="entry name" value="7TM_GPCR_serpentine_rcpt_Sre"/>
</dbReference>
<dbReference type="InParanoid" id="G0MUU5"/>
<comment type="subcellular location">
    <subcellularLocation>
        <location evidence="1">Membrane</location>
        <topology evidence="1">Multi-pass membrane protein</topology>
    </subcellularLocation>
</comment>
<reference evidence="8" key="1">
    <citation type="submission" date="2011-07" db="EMBL/GenBank/DDBJ databases">
        <authorList>
            <consortium name="Caenorhabditis brenneri Sequencing and Analysis Consortium"/>
            <person name="Wilson R.K."/>
        </authorList>
    </citation>
    <scope>NUCLEOTIDE SEQUENCE [LARGE SCALE GENOMIC DNA]</scope>
    <source>
        <strain evidence="8">PB2801</strain>
    </source>
</reference>
<feature type="transmembrane region" description="Helical" evidence="6">
    <location>
        <begin position="35"/>
        <end position="53"/>
    </location>
</feature>
<evidence type="ECO:0000256" key="5">
    <source>
        <dbReference type="ARBA" id="ARBA00023136"/>
    </source>
</evidence>
<dbReference type="Pfam" id="PF03125">
    <property type="entry name" value="Sre"/>
    <property type="match status" value="1"/>
</dbReference>
<dbReference type="HOGENOM" id="CLU_063305_1_0_1"/>
<evidence type="ECO:0000256" key="1">
    <source>
        <dbReference type="ARBA" id="ARBA00004141"/>
    </source>
</evidence>
<sequence>MIIFIENTQTTVWLPIYTINGNFENFYQILSFLEIISYLCTACLVIKTCRIILKCKNFHENMNLLFIGLFLQWFEAFLCRLIVMPYQIGFLKIDNSKNVYISWWTSVESEMIRVPEFFHILPLFFPGLLIWHYVYSMFIGVTCVSIERAFATYYIRDYEKSPRIHIGMGLLCAVHCISFPFAYFMVNNRIPFILADSLCIICVIIVCVVYLVLWLVNEKMNKKLAVPGTYRLAQQFQVKENIRHIMLARNLICCATFFVAIACGLLMTLVLDLLPQWLKNPVAHCIENCIFLNPLLICSVAIFSVPSWKKEFIRGLPLMSKLRNEPSPNQNAFNPDDETRKYFNQLRNAWL</sequence>
<evidence type="ECO:0000313" key="8">
    <source>
        <dbReference type="Proteomes" id="UP000008068"/>
    </source>
</evidence>
<gene>
    <name evidence="7" type="ORF">CAEBREN_11339</name>
</gene>
<dbReference type="FunCoup" id="G0MUU5">
    <property type="interactions" value="10"/>
</dbReference>
<feature type="transmembrane region" description="Helical" evidence="6">
    <location>
        <begin position="123"/>
        <end position="146"/>
    </location>
</feature>
<dbReference type="InterPro" id="IPR053365">
    <property type="entry name" value="Nematode_rcpt-like"/>
</dbReference>
<dbReference type="Proteomes" id="UP000008068">
    <property type="component" value="Unassembled WGS sequence"/>
</dbReference>
<feature type="transmembrane region" description="Helical" evidence="6">
    <location>
        <begin position="166"/>
        <end position="186"/>
    </location>
</feature>
<keyword evidence="5 6" id="KW-0472">Membrane</keyword>
<organism evidence="8">
    <name type="scientific">Caenorhabditis brenneri</name>
    <name type="common">Nematode worm</name>
    <dbReference type="NCBI Taxonomy" id="135651"/>
    <lineage>
        <taxon>Eukaryota</taxon>
        <taxon>Metazoa</taxon>
        <taxon>Ecdysozoa</taxon>
        <taxon>Nematoda</taxon>
        <taxon>Chromadorea</taxon>
        <taxon>Rhabditida</taxon>
        <taxon>Rhabditina</taxon>
        <taxon>Rhabditomorpha</taxon>
        <taxon>Rhabditoidea</taxon>
        <taxon>Rhabditidae</taxon>
        <taxon>Peloderinae</taxon>
        <taxon>Caenorhabditis</taxon>
    </lineage>
</organism>
<evidence type="ECO:0000313" key="7">
    <source>
        <dbReference type="EMBL" id="EGT44454.1"/>
    </source>
</evidence>
<evidence type="ECO:0000256" key="2">
    <source>
        <dbReference type="ARBA" id="ARBA00006803"/>
    </source>
</evidence>
<evidence type="ECO:0000256" key="3">
    <source>
        <dbReference type="ARBA" id="ARBA00022692"/>
    </source>
</evidence>
<feature type="transmembrane region" description="Helical" evidence="6">
    <location>
        <begin position="65"/>
        <end position="88"/>
    </location>
</feature>
<dbReference type="eggNOG" id="ENOG502TG2X">
    <property type="taxonomic scope" value="Eukaryota"/>
</dbReference>
<feature type="transmembrane region" description="Helical" evidence="6">
    <location>
        <begin position="247"/>
        <end position="270"/>
    </location>
</feature>
<dbReference type="AlphaFoldDB" id="G0MUU5"/>
<keyword evidence="4 6" id="KW-1133">Transmembrane helix</keyword>
<keyword evidence="3 6" id="KW-0812">Transmembrane</keyword>
<accession>G0MUU5</accession>
<dbReference type="PANTHER" id="PTHR47757">
    <property type="entry name" value="SERPENTINE RECEPTOR, CLASS E (EPSILON)-RELATED"/>
    <property type="match status" value="1"/>
</dbReference>
<comment type="similarity">
    <text evidence="2">Belongs to the nematode receptor-like protein sre family.</text>
</comment>
<keyword evidence="8" id="KW-1185">Reference proteome</keyword>
<dbReference type="PANTHER" id="PTHR47757:SF1">
    <property type="entry name" value="SERPENTINE RECEPTOR, CLASS E (EPSILON)"/>
    <property type="match status" value="1"/>
</dbReference>
<feature type="transmembrane region" description="Helical" evidence="6">
    <location>
        <begin position="290"/>
        <end position="308"/>
    </location>
</feature>
<dbReference type="OMA" id="RHIMLAR"/>
<evidence type="ECO:0000256" key="6">
    <source>
        <dbReference type="SAM" id="Phobius"/>
    </source>
</evidence>
<evidence type="ECO:0000256" key="4">
    <source>
        <dbReference type="ARBA" id="ARBA00022989"/>
    </source>
</evidence>
<dbReference type="EMBL" id="GL379813">
    <property type="protein sequence ID" value="EGT44454.1"/>
    <property type="molecule type" value="Genomic_DNA"/>
</dbReference>
<dbReference type="OrthoDB" id="5874078at2759"/>
<dbReference type="GO" id="GO:0016020">
    <property type="term" value="C:membrane"/>
    <property type="evidence" value="ECO:0007669"/>
    <property type="project" value="UniProtKB-SubCell"/>
</dbReference>